<sequence length="542" mass="60531">MAAQAALIADTIVGMKRALRKENDYSGPDDPITQPTNRGNKLRANASFVREGALGFIHPEELYKQKIDHAGYTRYILQPNPPRYDSEGDELDEDDEDSEADAAAAEENPFSEIALENFLCPLKHPSELPTHPSLSHAYTSKALLHMTQAIESKLRQERALLWRARNLHRRFLGDSSWMPSGAVETHEDRWVFEPRVASASSSPPTGQPRPNGTTDSLMTRAVATQKDETQGPSSVAGGLKLSKPIQSNGVQSQLAVEKDIEMTDAHERETIRNDLIHSTLEQTREPKSEEVDTPVGDLPHHSETTHSDTQISGRNRARSKADEDRMLDSDDTHDTLDRDGMGNINTAIYGVAQYKPDSEDNNNQEDETDKDAEMQDGSSPEPPRRMTTRAQANAANPDQEDALGPLSPSPSDDTIGSLPTPHPLFLIPESVRPDLNFGLPPNEAEDTRRLLWSYVQKQEETVRGFEHMLESLLRACRMKEDVLEWCKAEGHVGEMSDGEDWYDREKWGLAEGEDLKKGADEDEIETVEESRTSNKRGRGRRA</sequence>
<dbReference type="PANTHER" id="PTHR28232:SF1">
    <property type="entry name" value="TRANSCRIPTIONAL REGULATORY PROTEIN RXT2"/>
    <property type="match status" value="1"/>
</dbReference>
<evidence type="ECO:0000259" key="2">
    <source>
        <dbReference type="Pfam" id="PF08595"/>
    </source>
</evidence>
<feature type="domain" description="Transcriptional regulatory protein RXT2 N-terminal" evidence="2">
    <location>
        <begin position="36"/>
        <end position="174"/>
    </location>
</feature>
<feature type="compositionally biased region" description="Acidic residues" evidence="1">
    <location>
        <begin position="359"/>
        <end position="370"/>
    </location>
</feature>
<feature type="region of interest" description="Disordered" evidence="1">
    <location>
        <begin position="267"/>
        <end position="422"/>
    </location>
</feature>
<dbReference type="Pfam" id="PF08595">
    <property type="entry name" value="RXT2_N"/>
    <property type="match status" value="1"/>
</dbReference>
<dbReference type="OrthoDB" id="2405722at2759"/>
<organism evidence="3 4">
    <name type="scientific">Aspergillus ellipticus CBS 707.79</name>
    <dbReference type="NCBI Taxonomy" id="1448320"/>
    <lineage>
        <taxon>Eukaryota</taxon>
        <taxon>Fungi</taxon>
        <taxon>Dikarya</taxon>
        <taxon>Ascomycota</taxon>
        <taxon>Pezizomycotina</taxon>
        <taxon>Eurotiomycetes</taxon>
        <taxon>Eurotiomycetidae</taxon>
        <taxon>Eurotiales</taxon>
        <taxon>Aspergillaceae</taxon>
        <taxon>Aspergillus</taxon>
        <taxon>Aspergillus subgen. Circumdati</taxon>
    </lineage>
</organism>
<name>A0A319EWC3_9EURO</name>
<dbReference type="STRING" id="1448320.A0A319EWC3"/>
<feature type="compositionally biased region" description="Basic and acidic residues" evidence="1">
    <location>
        <begin position="319"/>
        <end position="340"/>
    </location>
</feature>
<protein>
    <recommendedName>
        <fullName evidence="2">Transcriptional regulatory protein RXT2 N-terminal domain-containing protein</fullName>
    </recommendedName>
</protein>
<dbReference type="VEuPathDB" id="FungiDB:BO71DRAFT_482597"/>
<dbReference type="GO" id="GO:0033698">
    <property type="term" value="C:Rpd3L complex"/>
    <property type="evidence" value="ECO:0007669"/>
    <property type="project" value="TreeGrafter"/>
</dbReference>
<feature type="region of interest" description="Disordered" evidence="1">
    <location>
        <begin position="194"/>
        <end position="252"/>
    </location>
</feature>
<feature type="region of interest" description="Disordered" evidence="1">
    <location>
        <begin position="512"/>
        <end position="542"/>
    </location>
</feature>
<evidence type="ECO:0000313" key="4">
    <source>
        <dbReference type="Proteomes" id="UP000247810"/>
    </source>
</evidence>
<dbReference type="PANTHER" id="PTHR28232">
    <property type="entry name" value="TRANSCRIPTIONAL REGULATORY PROTEIN RXT2"/>
    <property type="match status" value="1"/>
</dbReference>
<reference evidence="3 4" key="1">
    <citation type="submission" date="2018-02" db="EMBL/GenBank/DDBJ databases">
        <title>The genomes of Aspergillus section Nigri reveals drivers in fungal speciation.</title>
        <authorList>
            <consortium name="DOE Joint Genome Institute"/>
            <person name="Vesth T.C."/>
            <person name="Nybo J."/>
            <person name="Theobald S."/>
            <person name="Brandl J."/>
            <person name="Frisvad J.C."/>
            <person name="Nielsen K.F."/>
            <person name="Lyhne E.K."/>
            <person name="Kogle M.E."/>
            <person name="Kuo A."/>
            <person name="Riley R."/>
            <person name="Clum A."/>
            <person name="Nolan M."/>
            <person name="Lipzen A."/>
            <person name="Salamov A."/>
            <person name="Henrissat B."/>
            <person name="Wiebenga A."/>
            <person name="De vries R.P."/>
            <person name="Grigoriev I.V."/>
            <person name="Mortensen U.H."/>
            <person name="Andersen M.R."/>
            <person name="Baker S.E."/>
        </authorList>
    </citation>
    <scope>NUCLEOTIDE SEQUENCE [LARGE SCALE GENOMIC DNA]</scope>
    <source>
        <strain evidence="3 4">CBS 707.79</strain>
    </source>
</reference>
<evidence type="ECO:0000256" key="1">
    <source>
        <dbReference type="SAM" id="MobiDB-lite"/>
    </source>
</evidence>
<keyword evidence="4" id="KW-1185">Reference proteome</keyword>
<dbReference type="InterPro" id="IPR013904">
    <property type="entry name" value="RXT2_N"/>
</dbReference>
<proteinExistence type="predicted"/>
<accession>A0A319EWC3</accession>
<dbReference type="AlphaFoldDB" id="A0A319EWC3"/>
<dbReference type="Proteomes" id="UP000247810">
    <property type="component" value="Unassembled WGS sequence"/>
</dbReference>
<feature type="region of interest" description="Disordered" evidence="1">
    <location>
        <begin position="21"/>
        <end position="41"/>
    </location>
</feature>
<evidence type="ECO:0000313" key="3">
    <source>
        <dbReference type="EMBL" id="PYH95862.1"/>
    </source>
</evidence>
<feature type="compositionally biased region" description="Basic residues" evidence="1">
    <location>
        <begin position="533"/>
        <end position="542"/>
    </location>
</feature>
<feature type="compositionally biased region" description="Acidic residues" evidence="1">
    <location>
        <begin position="87"/>
        <end position="100"/>
    </location>
</feature>
<dbReference type="GO" id="GO:0005829">
    <property type="term" value="C:cytosol"/>
    <property type="evidence" value="ECO:0007669"/>
    <property type="project" value="TreeGrafter"/>
</dbReference>
<dbReference type="EMBL" id="KZ825847">
    <property type="protein sequence ID" value="PYH95862.1"/>
    <property type="molecule type" value="Genomic_DNA"/>
</dbReference>
<feature type="compositionally biased region" description="Polar residues" evidence="1">
    <location>
        <begin position="198"/>
        <end position="217"/>
    </location>
</feature>
<dbReference type="InterPro" id="IPR039602">
    <property type="entry name" value="Rxt2"/>
</dbReference>
<gene>
    <name evidence="3" type="ORF">BO71DRAFT_482597</name>
</gene>
<feature type="region of interest" description="Disordered" evidence="1">
    <location>
        <begin position="78"/>
        <end position="104"/>
    </location>
</feature>